<dbReference type="InterPro" id="IPR031107">
    <property type="entry name" value="Small_HSP"/>
</dbReference>
<proteinExistence type="inferred from homology"/>
<dbReference type="RefSeq" id="WP_111355011.1">
    <property type="nucleotide sequence ID" value="NZ_NHSK01000156.1"/>
</dbReference>
<feature type="domain" description="CS" evidence="4">
    <location>
        <begin position="58"/>
        <end position="164"/>
    </location>
</feature>
<reference evidence="5 6" key="1">
    <citation type="submission" date="2017-07" db="EMBL/GenBank/DDBJ databases">
        <title>Draft Genome Sequences of Select Purple Nonsulfur Bacteria.</title>
        <authorList>
            <person name="Lasarre B."/>
            <person name="Mckinlay J.B."/>
        </authorList>
    </citation>
    <scope>NUCLEOTIDE SEQUENCE [LARGE SCALE GENOMIC DNA]</scope>
    <source>
        <strain evidence="5 6">DSM 11907</strain>
    </source>
</reference>
<dbReference type="Gene3D" id="2.60.40.790">
    <property type="match status" value="1"/>
</dbReference>
<dbReference type="EMBL" id="NPEU01000001">
    <property type="protein sequence ID" value="RAI42345.1"/>
    <property type="molecule type" value="Genomic_DNA"/>
</dbReference>
<protein>
    <submittedName>
        <fullName evidence="5">Uncharacterized protein</fullName>
    </submittedName>
</protein>
<dbReference type="InterPro" id="IPR002068">
    <property type="entry name" value="A-crystallin/Hsp20_dom"/>
</dbReference>
<dbReference type="PROSITE" id="PS51203">
    <property type="entry name" value="CS"/>
    <property type="match status" value="1"/>
</dbReference>
<dbReference type="Proteomes" id="UP000248863">
    <property type="component" value="Unassembled WGS sequence"/>
</dbReference>
<evidence type="ECO:0000259" key="3">
    <source>
        <dbReference type="PROSITE" id="PS01031"/>
    </source>
</evidence>
<dbReference type="Pfam" id="PF00011">
    <property type="entry name" value="HSP20"/>
    <property type="match status" value="1"/>
</dbReference>
<evidence type="ECO:0000313" key="6">
    <source>
        <dbReference type="Proteomes" id="UP000248863"/>
    </source>
</evidence>
<evidence type="ECO:0000256" key="1">
    <source>
        <dbReference type="PROSITE-ProRule" id="PRU00285"/>
    </source>
</evidence>
<gene>
    <name evidence="5" type="ORF">CH338_00115</name>
</gene>
<comment type="similarity">
    <text evidence="1 2">Belongs to the small heat shock protein (HSP20) family.</text>
</comment>
<dbReference type="AlphaFoldDB" id="A0A327KXR4"/>
<name>A0A327KXR4_9BRAD</name>
<dbReference type="InterPro" id="IPR008978">
    <property type="entry name" value="HSP20-like_chaperone"/>
</dbReference>
<keyword evidence="6" id="KW-1185">Reference proteome</keyword>
<organism evidence="5 6">
    <name type="scientific">Rhodoplanes elegans</name>
    <dbReference type="NCBI Taxonomy" id="29408"/>
    <lineage>
        <taxon>Bacteria</taxon>
        <taxon>Pseudomonadati</taxon>
        <taxon>Pseudomonadota</taxon>
        <taxon>Alphaproteobacteria</taxon>
        <taxon>Hyphomicrobiales</taxon>
        <taxon>Nitrobacteraceae</taxon>
        <taxon>Rhodoplanes</taxon>
    </lineage>
</organism>
<accession>A0A327KXR4</accession>
<evidence type="ECO:0000259" key="4">
    <source>
        <dbReference type="PROSITE" id="PS51203"/>
    </source>
</evidence>
<evidence type="ECO:0000256" key="2">
    <source>
        <dbReference type="RuleBase" id="RU003616"/>
    </source>
</evidence>
<dbReference type="OrthoDB" id="9808910at2"/>
<sequence>MKIRDLIPWNWGKRQVPVRREQQGEPLRSLQSDINRAFDNFWRGFDLPWPSTSSAWSVSMPSVDLSETDKEIEVTAELPGMDEKDIDVSLAEGVLTIRGEKKSEIEKKEKDYYLQERTFGSVERVIPLPDTVDLDSANATFKNGVLTVKLAKKPEAAATTKRITVRRA</sequence>
<dbReference type="PROSITE" id="PS01031">
    <property type="entry name" value="SHSP"/>
    <property type="match status" value="1"/>
</dbReference>
<dbReference type="PANTHER" id="PTHR11527">
    <property type="entry name" value="HEAT-SHOCK PROTEIN 20 FAMILY MEMBER"/>
    <property type="match status" value="1"/>
</dbReference>
<evidence type="ECO:0000313" key="5">
    <source>
        <dbReference type="EMBL" id="RAI42345.1"/>
    </source>
</evidence>
<dbReference type="CDD" id="cd06464">
    <property type="entry name" value="ACD_sHsps-like"/>
    <property type="match status" value="1"/>
</dbReference>
<dbReference type="SUPFAM" id="SSF49764">
    <property type="entry name" value="HSP20-like chaperones"/>
    <property type="match status" value="1"/>
</dbReference>
<comment type="caution">
    <text evidence="5">The sequence shown here is derived from an EMBL/GenBank/DDBJ whole genome shotgun (WGS) entry which is preliminary data.</text>
</comment>
<feature type="domain" description="SHSP" evidence="3">
    <location>
        <begin position="54"/>
        <end position="168"/>
    </location>
</feature>
<dbReference type="InterPro" id="IPR007052">
    <property type="entry name" value="CS_dom"/>
</dbReference>